<feature type="compositionally biased region" description="Basic residues" evidence="6">
    <location>
        <begin position="1289"/>
        <end position="1299"/>
    </location>
</feature>
<protein>
    <submittedName>
        <fullName evidence="7">Similar to Sister chromatid cohesion protein pds5 acc. no. Q9HFF5</fullName>
    </submittedName>
</protein>
<evidence type="ECO:0000256" key="1">
    <source>
        <dbReference type="ARBA" id="ARBA00004123"/>
    </source>
</evidence>
<dbReference type="CDD" id="cd19953">
    <property type="entry name" value="PDS5"/>
    <property type="match status" value="1"/>
</dbReference>
<dbReference type="Gene3D" id="1.25.10.10">
    <property type="entry name" value="Leucine-rich Repeat Variant"/>
    <property type="match status" value="2"/>
</dbReference>
<dbReference type="OrthoDB" id="200660at2759"/>
<feature type="region of interest" description="Disordered" evidence="6">
    <location>
        <begin position="1"/>
        <end position="24"/>
    </location>
</feature>
<dbReference type="GO" id="GO:0006281">
    <property type="term" value="P:DNA repair"/>
    <property type="evidence" value="ECO:0007669"/>
    <property type="project" value="TreeGrafter"/>
</dbReference>
<dbReference type="Proteomes" id="UP000018144">
    <property type="component" value="Unassembled WGS sequence"/>
</dbReference>
<dbReference type="OMA" id="YPPAYNM"/>
<dbReference type="PANTHER" id="PTHR12663">
    <property type="entry name" value="ANDROGEN INDUCED INHIBITOR OF PROLIFERATION AS3 / PDS5-RELATED"/>
    <property type="match status" value="1"/>
</dbReference>
<keyword evidence="8" id="KW-1185">Reference proteome</keyword>
<feature type="compositionally biased region" description="Polar residues" evidence="6">
    <location>
        <begin position="1244"/>
        <end position="1259"/>
    </location>
</feature>
<accession>U4KVL1</accession>
<dbReference type="InterPro" id="IPR039776">
    <property type="entry name" value="Pds5"/>
</dbReference>
<gene>
    <name evidence="7" type="ORF">PCON_05225</name>
</gene>
<dbReference type="GO" id="GO:0007064">
    <property type="term" value="P:mitotic sister chromatid cohesion"/>
    <property type="evidence" value="ECO:0007669"/>
    <property type="project" value="InterPro"/>
</dbReference>
<feature type="compositionally biased region" description="Acidic residues" evidence="6">
    <location>
        <begin position="1330"/>
        <end position="1356"/>
    </location>
</feature>
<dbReference type="GO" id="GO:0005634">
    <property type="term" value="C:nucleus"/>
    <property type="evidence" value="ECO:0007669"/>
    <property type="project" value="UniProtKB-SubCell"/>
</dbReference>
<reference evidence="7 8" key="1">
    <citation type="journal article" date="2013" name="PLoS Genet.">
        <title>The genome and development-dependent transcriptomes of Pyronema confluens: a window into fungal evolution.</title>
        <authorList>
            <person name="Traeger S."/>
            <person name="Altegoer F."/>
            <person name="Freitag M."/>
            <person name="Gabaldon T."/>
            <person name="Kempken F."/>
            <person name="Kumar A."/>
            <person name="Marcet-Houben M."/>
            <person name="Poggeler S."/>
            <person name="Stajich J.E."/>
            <person name="Nowrousian M."/>
        </authorList>
    </citation>
    <scope>NUCLEOTIDE SEQUENCE [LARGE SCALE GENOMIC DNA]</scope>
    <source>
        <strain evidence="8">CBS 100304</strain>
        <tissue evidence="7">Vegetative mycelium</tissue>
    </source>
</reference>
<dbReference type="InterPro" id="IPR016024">
    <property type="entry name" value="ARM-type_fold"/>
</dbReference>
<dbReference type="PANTHER" id="PTHR12663:SF0">
    <property type="entry name" value="PRECOCIOUS DISSOCIATION OF SISTERS 5, ISOFORM A"/>
    <property type="match status" value="1"/>
</dbReference>
<keyword evidence="2" id="KW-0132">Cell division</keyword>
<proteinExistence type="predicted"/>
<feature type="region of interest" description="Disordered" evidence="6">
    <location>
        <begin position="566"/>
        <end position="592"/>
    </location>
</feature>
<keyword evidence="4" id="KW-0539">Nucleus</keyword>
<evidence type="ECO:0000256" key="2">
    <source>
        <dbReference type="ARBA" id="ARBA00022618"/>
    </source>
</evidence>
<dbReference type="STRING" id="1076935.U4KVL1"/>
<keyword evidence="5" id="KW-0131">Cell cycle</keyword>
<dbReference type="EMBL" id="HF935262">
    <property type="protein sequence ID" value="CCX05638.1"/>
    <property type="molecule type" value="Genomic_DNA"/>
</dbReference>
<feature type="compositionally biased region" description="Basic and acidic residues" evidence="6">
    <location>
        <begin position="230"/>
        <end position="239"/>
    </location>
</feature>
<evidence type="ECO:0000256" key="5">
    <source>
        <dbReference type="ARBA" id="ARBA00023306"/>
    </source>
</evidence>
<evidence type="ECO:0000256" key="3">
    <source>
        <dbReference type="ARBA" id="ARBA00022776"/>
    </source>
</evidence>
<name>U4KVL1_PYROM</name>
<feature type="region of interest" description="Disordered" evidence="6">
    <location>
        <begin position="227"/>
        <end position="247"/>
    </location>
</feature>
<evidence type="ECO:0000256" key="4">
    <source>
        <dbReference type="ARBA" id="ARBA00023242"/>
    </source>
</evidence>
<organism evidence="7 8">
    <name type="scientific">Pyronema omphalodes (strain CBS 100304)</name>
    <name type="common">Pyronema confluens</name>
    <dbReference type="NCBI Taxonomy" id="1076935"/>
    <lineage>
        <taxon>Eukaryota</taxon>
        <taxon>Fungi</taxon>
        <taxon>Dikarya</taxon>
        <taxon>Ascomycota</taxon>
        <taxon>Pezizomycotina</taxon>
        <taxon>Pezizomycetes</taxon>
        <taxon>Pezizales</taxon>
        <taxon>Pyronemataceae</taxon>
        <taxon>Pyronema</taxon>
    </lineage>
</organism>
<comment type="subcellular location">
    <subcellularLocation>
        <location evidence="1">Nucleus</location>
    </subcellularLocation>
</comment>
<feature type="compositionally biased region" description="Acidic residues" evidence="6">
    <location>
        <begin position="1390"/>
        <end position="1412"/>
    </location>
</feature>
<evidence type="ECO:0000313" key="7">
    <source>
        <dbReference type="EMBL" id="CCX05638.1"/>
    </source>
</evidence>
<dbReference type="GO" id="GO:0051301">
    <property type="term" value="P:cell division"/>
    <property type="evidence" value="ECO:0007669"/>
    <property type="project" value="UniProtKB-KW"/>
</dbReference>
<keyword evidence="3" id="KW-0498">Mitosis</keyword>
<dbReference type="GO" id="GO:0000785">
    <property type="term" value="C:chromatin"/>
    <property type="evidence" value="ECO:0007669"/>
    <property type="project" value="TreeGrafter"/>
</dbReference>
<dbReference type="eggNOG" id="KOG1525">
    <property type="taxonomic scope" value="Eukaryota"/>
</dbReference>
<dbReference type="Pfam" id="PF20168">
    <property type="entry name" value="PDS5"/>
    <property type="match status" value="1"/>
</dbReference>
<feature type="region of interest" description="Disordered" evidence="6">
    <location>
        <begin position="1241"/>
        <end position="1484"/>
    </location>
</feature>
<dbReference type="InterPro" id="IPR011989">
    <property type="entry name" value="ARM-like"/>
</dbReference>
<evidence type="ECO:0000256" key="6">
    <source>
        <dbReference type="SAM" id="MobiDB-lite"/>
    </source>
</evidence>
<dbReference type="SUPFAM" id="SSF48371">
    <property type="entry name" value="ARM repeat"/>
    <property type="match status" value="1"/>
</dbReference>
<sequence length="1484" mass="164535">MARPSNSPSNDEDNEAAEQSAGTGFLKFNEPLSWTRAKPLSVATLLQRLKDLSAELRELDQPEDNHRSLATPAKELVQADLIAHENEGVRAYTAACLADMLRLHAPNAPYTEQQLKEIFKLFVECLKGLDNSNGYFYQQYLYLLDSLSTVKSVVLVSDISQSDTIIKDLFKTFFDIAKPDGSKNVEYQMTDILIQLIDECNSLPSAVIDIIAAQFLRMAPAQAPALKKVSRGERPDDKQTTLTSAVPPPAYTMAKSICNNCVDKMSRHICQFFSEAIINNTPTNGEGADGDSEVPAIRDTAENLGELRKAHRIAGELWKACPGVLNNVIPLLEHELLGDNGEVRKLACETIGEMALTGNFLSAAPATWKVWVGRANDKSPGVRAKWVQAAVKILKERNDTMAVQLVDLIAIKLNDLDDTVRFAVCEALRSLDYMTITTKLAADQSPFNLYDSTNSVAAGAAVNRKAKPDTDTKNWGKRILQTLAERVRDKKIHVRLEGMRCLARMWDMAYKDIASGNDTVFAQLGWIPSKILDTFYINDPEVNVLLDHVLHEILIPVNYPPIEKERYGMEPEKANGKKGKDKDDSKEREKEALEGDKIRVQRLLVLVKGLDAKAKRALFAVPLRQISYAKVMEVLLKACEDNNGGVVEQGIDEAAVKTTLDKFSAWLSQKLPEPPKAKDNLQKFAKLHDRRCYQLIRYCFNPDSDYRTVVKALKEIKKRIGESSQSGILDSLTPLLYRVSQLIYNKSHVAPIVEFSRTDELSLASTAHEVLKEMSGSNPAVFKANIKALCDLLYDQSPSNGDTANAVDTLKACAGFVKSYPKDMPQERRLLQALVSFALTGNPAASKHAVTILMYSANRKELYANDLVKSCIKNFKYGEPNFLAKLSCLSQLSLLSPEQCEDDKDSIRALVMDIIAQVRTPPPEDESEDDAKNAWLDDHELDDEIKAKLLALKVLVNRLRGHVDSVNVENQGVIRSLNKIIQNDGETLKSKSTSATHRARLRLAAAQHLLKLATYKPYDDLISAVEFNRLAVVAQDGCLQVRQGFINKLKKYLAAGKLNSRYYTPIFLMAYEPNEAWREETVTWIKARSLQIAKGTNGNLVTSGNLMEQVFARLMSLLVHHPDFGTQVEDATDFAKYILFYLRAIANEENIGLIHYVAQRAKQFKDKLSPDNSDNMYYLSELSQAVIRHYAEHHRWSIQTWPGRFRLPAALFAPMTTAAESQEVSKRTFLPEGVDKKLGALVRTSKNLGPGATTSSAPSTRKRKSDVNRDSSPPASTKKPRAEKPEKVKRTKKVTKVKAKKAEPAPVKAGDRRRSGRVSLAKPITYVEEQGSDEYDDDDDSADEEMGDASESEEEPVPAPTPKPRGRPARNSTAASAKKPTPKKAAVDVVEMEIDTPEPEKEAEAEEEDEAESSATPPPTKSPVKQLPVGRRSARGTAAAKSKTPEKAAVKAAAKPAATRRSGRGRKAAERTDSSDLSDVPDDE</sequence>
<evidence type="ECO:0000313" key="8">
    <source>
        <dbReference type="Proteomes" id="UP000018144"/>
    </source>
</evidence>